<evidence type="ECO:0000259" key="1">
    <source>
        <dbReference type="Pfam" id="PF00246"/>
    </source>
</evidence>
<dbReference type="GO" id="GO:0008270">
    <property type="term" value="F:zinc ion binding"/>
    <property type="evidence" value="ECO:0007669"/>
    <property type="project" value="InterPro"/>
</dbReference>
<dbReference type="GO" id="GO:0006508">
    <property type="term" value="P:proteolysis"/>
    <property type="evidence" value="ECO:0007669"/>
    <property type="project" value="InterPro"/>
</dbReference>
<dbReference type="AlphaFoldDB" id="A0A1I7HP93"/>
<dbReference type="Proteomes" id="UP000199138">
    <property type="component" value="Unassembled WGS sequence"/>
</dbReference>
<dbReference type="Gene3D" id="3.40.630.10">
    <property type="entry name" value="Zn peptidases"/>
    <property type="match status" value="1"/>
</dbReference>
<dbReference type="EMBL" id="FPBK01000010">
    <property type="protein sequence ID" value="SFU62565.1"/>
    <property type="molecule type" value="Genomic_DNA"/>
</dbReference>
<dbReference type="CDD" id="cd06241">
    <property type="entry name" value="M14-like"/>
    <property type="match status" value="1"/>
</dbReference>
<dbReference type="InterPro" id="IPR000834">
    <property type="entry name" value="Peptidase_M14"/>
</dbReference>
<keyword evidence="2" id="KW-0645">Protease</keyword>
<keyword evidence="2" id="KW-0378">Hydrolase</keyword>
<gene>
    <name evidence="2" type="ORF">SAMN05216480_11098</name>
</gene>
<evidence type="ECO:0000313" key="3">
    <source>
        <dbReference type="Proteomes" id="UP000199138"/>
    </source>
</evidence>
<feature type="domain" description="Peptidase M14" evidence="1">
    <location>
        <begin position="47"/>
        <end position="181"/>
    </location>
</feature>
<keyword evidence="3" id="KW-1185">Reference proteome</keyword>
<dbReference type="OrthoDB" id="9767214at2"/>
<dbReference type="Pfam" id="PF00246">
    <property type="entry name" value="Peptidase_M14"/>
    <property type="match status" value="1"/>
</dbReference>
<sequence>MKKYFFIPLVALLFFACESPLTSKKDSFVTVFETSEGKETPTYPEVIEFYKELANSYSSVSLQTMGPTDSGYPLHMVVYNPNGDFNFVNLREEGKRILMINNGIHPGESDGIDATMLLIRNLAQEQIEIPKNTVIVAIPVYNIGGALNRNSHTRANQNGPEAYGFRGNAQNYDLNRDFIKMDSKNAASFAAIFHQVKPDVFIDNHVSNGANYQYTLTHLFTQHNKLQGSLGNYLHTEFMPALIDSLKQKELPITPYVNVFNQTPEVGFQQFMDYPRYSTGYTTLWNTLGMMVETHMLKPYKQRVEGTYELMKSLLAITDKQAKRIGDLRAMAANEIKEETEYPVQWEVDSTKYTEFNFKGFEADTLVSEVTGYNRLKYDRERPFERPVKYYNYFKPTVKVAVPEAYVIPQGWYKIIEKLKANKIEMRTLEEDTTGVFTYYHIDDFETMSQPFEGHYMHSNTIITAKTDSITFRKGDVIIKVDQPGKRYLLETLEPAAPDSFFNWNFFDPILQQKEHFSPYVFEDIASELLEKDAELKSEFLATKEQDTAFAENWYTQLSWIYKHSDYYEKSHLRYPIYRIEAAE</sequence>
<evidence type="ECO:0000313" key="2">
    <source>
        <dbReference type="EMBL" id="SFU62565.1"/>
    </source>
</evidence>
<reference evidence="2 3" key="1">
    <citation type="submission" date="2016-10" db="EMBL/GenBank/DDBJ databases">
        <authorList>
            <person name="de Groot N.N."/>
        </authorList>
    </citation>
    <scope>NUCLEOTIDE SEQUENCE [LARGE SCALE GENOMIC DNA]</scope>
    <source>
        <strain evidence="2 3">CGMCC 1.12333</strain>
    </source>
</reference>
<proteinExistence type="predicted"/>
<dbReference type="GO" id="GO:0004181">
    <property type="term" value="F:metallocarboxypeptidase activity"/>
    <property type="evidence" value="ECO:0007669"/>
    <property type="project" value="InterPro"/>
</dbReference>
<accession>A0A1I7HP93</accession>
<dbReference type="SUPFAM" id="SSF53187">
    <property type="entry name" value="Zn-dependent exopeptidases"/>
    <property type="match status" value="1"/>
</dbReference>
<dbReference type="STRING" id="1224947.SAMN05216480_11098"/>
<dbReference type="RefSeq" id="WP_093025605.1">
    <property type="nucleotide sequence ID" value="NZ_FPBK01000010.1"/>
</dbReference>
<organism evidence="2 3">
    <name type="scientific">Pustulibacterium marinum</name>
    <dbReference type="NCBI Taxonomy" id="1224947"/>
    <lineage>
        <taxon>Bacteria</taxon>
        <taxon>Pseudomonadati</taxon>
        <taxon>Bacteroidota</taxon>
        <taxon>Flavobacteriia</taxon>
        <taxon>Flavobacteriales</taxon>
        <taxon>Flavobacteriaceae</taxon>
        <taxon>Pustulibacterium</taxon>
    </lineage>
</organism>
<protein>
    <submittedName>
        <fullName evidence="2">Zinc carboxypeptidase</fullName>
    </submittedName>
</protein>
<dbReference type="PROSITE" id="PS51257">
    <property type="entry name" value="PROKAR_LIPOPROTEIN"/>
    <property type="match status" value="1"/>
</dbReference>
<keyword evidence="2" id="KW-0121">Carboxypeptidase</keyword>
<name>A0A1I7HP93_9FLAO</name>